<evidence type="ECO:0000256" key="2">
    <source>
        <dbReference type="ARBA" id="ARBA00009840"/>
    </source>
</evidence>
<dbReference type="PANTHER" id="PTHR30563">
    <property type="entry name" value="DNA RECOMBINATION PROTEIN RMUC"/>
    <property type="match status" value="1"/>
</dbReference>
<dbReference type="InterPro" id="IPR003798">
    <property type="entry name" value="DNA_recombination_RmuC"/>
</dbReference>
<name>A0A5N0T5C8_9GAMM</name>
<organism evidence="8 9">
    <name type="scientific">Marinihelvus fidelis</name>
    <dbReference type="NCBI Taxonomy" id="2613842"/>
    <lineage>
        <taxon>Bacteria</taxon>
        <taxon>Pseudomonadati</taxon>
        <taxon>Pseudomonadota</taxon>
        <taxon>Gammaproteobacteria</taxon>
        <taxon>Chromatiales</taxon>
        <taxon>Wenzhouxiangellaceae</taxon>
        <taxon>Marinihelvus</taxon>
    </lineage>
</organism>
<evidence type="ECO:0000256" key="6">
    <source>
        <dbReference type="SAM" id="MobiDB-lite"/>
    </source>
</evidence>
<evidence type="ECO:0000256" key="5">
    <source>
        <dbReference type="SAM" id="Coils"/>
    </source>
</evidence>
<dbReference type="EMBL" id="VYXP01000013">
    <property type="protein sequence ID" value="KAA9129684.1"/>
    <property type="molecule type" value="Genomic_DNA"/>
</dbReference>
<evidence type="ECO:0000256" key="7">
    <source>
        <dbReference type="SAM" id="Phobius"/>
    </source>
</evidence>
<evidence type="ECO:0000256" key="4">
    <source>
        <dbReference type="ARBA" id="ARBA00023172"/>
    </source>
</evidence>
<sequence>MDQYLIWATFIAASLAFLFSIATVVLSGRPNKNLSREVREELRTGREESRSAGKELREEVSRLIQSASTNSIDTLNKAFEHQLAQLSAMTQQLKELEKTNRESLDNVRSNLDRRVIQLQENNEAKIGKFQDSMSDGLKQNRTMLSDSIEKLSNTQKSQLESVAKELRQLSDSNQQSLDRIRQTFDERVVQLQSSNEKKLDEMRNTVDEKLHDTLEKRLGESFKLVSNQLDAVHKGLGEMQSLATGVGDLKRVLTNVKARGTWAEVQLGSILEQVLTSEQFEKNVCTKPNTTERVEFAVRLPGPKDDPARVVYLPIDSKFPQEDYARLQDASEKSDPILVQTATDALMRSIKSSAKEIHDKYINPPETTDFAIMFLATEGLYAEVLRQPALVEDLQQNFRIVVAGPTTLVAILSSLRVGFQTLAIEKRASEVWRVLAAVKTEFGKFGGVLAKVKKQLNTASKTIDQTEVRTRAMERKLREVEHLPTEEANEILALDDSKEDAGSAEDETEDQPS</sequence>
<keyword evidence="7" id="KW-0812">Transmembrane</keyword>
<dbReference type="AlphaFoldDB" id="A0A5N0T5C8"/>
<reference evidence="8 9" key="1">
    <citation type="submission" date="2019-09" db="EMBL/GenBank/DDBJ databases">
        <title>Wenzhouxiangella sp. Genome sequencing and assembly.</title>
        <authorList>
            <person name="Zhang R."/>
        </authorList>
    </citation>
    <scope>NUCLEOTIDE SEQUENCE [LARGE SCALE GENOMIC DNA]</scope>
    <source>
        <strain evidence="8 9">W260</strain>
    </source>
</reference>
<comment type="caution">
    <text evidence="8">The sequence shown here is derived from an EMBL/GenBank/DDBJ whole genome shotgun (WGS) entry which is preliminary data.</text>
</comment>
<dbReference type="Gene3D" id="1.20.120.20">
    <property type="entry name" value="Apolipoprotein"/>
    <property type="match status" value="1"/>
</dbReference>
<accession>A0A5N0T5C8</accession>
<feature type="coiled-coil region" evidence="5">
    <location>
        <begin position="76"/>
        <end position="121"/>
    </location>
</feature>
<dbReference type="Proteomes" id="UP000325372">
    <property type="component" value="Unassembled WGS sequence"/>
</dbReference>
<feature type="region of interest" description="Disordered" evidence="6">
    <location>
        <begin position="480"/>
        <end position="513"/>
    </location>
</feature>
<evidence type="ECO:0000313" key="8">
    <source>
        <dbReference type="EMBL" id="KAA9129684.1"/>
    </source>
</evidence>
<evidence type="ECO:0000256" key="1">
    <source>
        <dbReference type="ARBA" id="ARBA00003416"/>
    </source>
</evidence>
<evidence type="ECO:0000313" key="9">
    <source>
        <dbReference type="Proteomes" id="UP000325372"/>
    </source>
</evidence>
<proteinExistence type="inferred from homology"/>
<gene>
    <name evidence="8" type="primary">rmuC</name>
    <name evidence="8" type="ORF">F3N42_15075</name>
</gene>
<keyword evidence="7" id="KW-1133">Transmembrane helix</keyword>
<dbReference type="PANTHER" id="PTHR30563:SF0">
    <property type="entry name" value="DNA RECOMBINATION PROTEIN RMUC"/>
    <property type="match status" value="1"/>
</dbReference>
<protein>
    <submittedName>
        <fullName evidence="8">DNA recombination protein RmuC</fullName>
    </submittedName>
</protein>
<comment type="similarity">
    <text evidence="2">Belongs to the RmuC family.</text>
</comment>
<dbReference type="RefSeq" id="WP_150865616.1">
    <property type="nucleotide sequence ID" value="NZ_VYXP01000013.1"/>
</dbReference>
<keyword evidence="3 5" id="KW-0175">Coiled coil</keyword>
<keyword evidence="7" id="KW-0472">Membrane</keyword>
<keyword evidence="4" id="KW-0233">DNA recombination</keyword>
<comment type="function">
    <text evidence="1">Involved in DNA recombination.</text>
</comment>
<dbReference type="Pfam" id="PF02646">
    <property type="entry name" value="RmuC"/>
    <property type="match status" value="1"/>
</dbReference>
<dbReference type="GO" id="GO:0006310">
    <property type="term" value="P:DNA recombination"/>
    <property type="evidence" value="ECO:0007669"/>
    <property type="project" value="UniProtKB-KW"/>
</dbReference>
<feature type="compositionally biased region" description="Acidic residues" evidence="6">
    <location>
        <begin position="502"/>
        <end position="513"/>
    </location>
</feature>
<feature type="transmembrane region" description="Helical" evidence="7">
    <location>
        <begin position="6"/>
        <end position="26"/>
    </location>
</feature>
<keyword evidence="9" id="KW-1185">Reference proteome</keyword>
<evidence type="ECO:0000256" key="3">
    <source>
        <dbReference type="ARBA" id="ARBA00023054"/>
    </source>
</evidence>